<dbReference type="AlphaFoldDB" id="A0A2U1SML2"/>
<dbReference type="PANTHER" id="PTHR12907">
    <property type="entry name" value="EGL NINE HOMOLOG-RELATED"/>
    <property type="match status" value="1"/>
</dbReference>
<dbReference type="SMART" id="SM00702">
    <property type="entry name" value="P4Hc"/>
    <property type="match status" value="1"/>
</dbReference>
<reference evidence="8 9" key="1">
    <citation type="journal article" date="2018" name="Appl. Microbiol. Biotechnol.">
        <title>Co-cultivation of the strictly anaerobic methanogen Methanosarcina barkeri with aerobic methanotrophs in an oxygen-limited membrane bioreactor.</title>
        <authorList>
            <person name="In 't Zandt M.H."/>
            <person name="van den Bosch T.J.M."/>
            <person name="Rijkers R."/>
            <person name="van Kessel M.A.H.J."/>
            <person name="Jetten M.S.M."/>
            <person name="Welte C.U."/>
        </authorList>
    </citation>
    <scope>NUCLEOTIDE SEQUENCE [LARGE SCALE GENOMIC DNA]</scope>
    <source>
        <strain evidence="8 9">DSM 17706</strain>
    </source>
</reference>
<evidence type="ECO:0000256" key="2">
    <source>
        <dbReference type="ARBA" id="ARBA00022723"/>
    </source>
</evidence>
<protein>
    <recommendedName>
        <fullName evidence="7">Fe2OG dioxygenase domain-containing protein</fullName>
    </recommendedName>
</protein>
<comment type="cofactor">
    <cofactor evidence="1">
        <name>L-ascorbate</name>
        <dbReference type="ChEBI" id="CHEBI:38290"/>
    </cofactor>
</comment>
<dbReference type="InterPro" id="IPR006620">
    <property type="entry name" value="Pro_4_hyd_alph"/>
</dbReference>
<evidence type="ECO:0000256" key="3">
    <source>
        <dbReference type="ARBA" id="ARBA00022896"/>
    </source>
</evidence>
<evidence type="ECO:0000256" key="5">
    <source>
        <dbReference type="ARBA" id="ARBA00023002"/>
    </source>
</evidence>
<dbReference type="GO" id="GO:0031543">
    <property type="term" value="F:peptidyl-proline dioxygenase activity"/>
    <property type="evidence" value="ECO:0007669"/>
    <property type="project" value="TreeGrafter"/>
</dbReference>
<dbReference type="InterPro" id="IPR044862">
    <property type="entry name" value="Pro_4_hyd_alph_FE2OG_OXY"/>
</dbReference>
<dbReference type="EMBL" id="PUIV01000034">
    <property type="protein sequence ID" value="PWB92851.1"/>
    <property type="molecule type" value="Genomic_DNA"/>
</dbReference>
<evidence type="ECO:0000256" key="1">
    <source>
        <dbReference type="ARBA" id="ARBA00001961"/>
    </source>
</evidence>
<dbReference type="PROSITE" id="PS51471">
    <property type="entry name" value="FE2OG_OXY"/>
    <property type="match status" value="1"/>
</dbReference>
<accession>A0A2U1SML2</accession>
<dbReference type="GO" id="GO:0008198">
    <property type="term" value="F:ferrous iron binding"/>
    <property type="evidence" value="ECO:0007669"/>
    <property type="project" value="TreeGrafter"/>
</dbReference>
<organism evidence="8 9">
    <name type="scientific">Methylosinus sporium</name>
    <dbReference type="NCBI Taxonomy" id="428"/>
    <lineage>
        <taxon>Bacteria</taxon>
        <taxon>Pseudomonadati</taxon>
        <taxon>Pseudomonadota</taxon>
        <taxon>Alphaproteobacteria</taxon>
        <taxon>Hyphomicrobiales</taxon>
        <taxon>Methylocystaceae</taxon>
        <taxon>Methylosinus</taxon>
    </lineage>
</organism>
<keyword evidence="6" id="KW-0408">Iron</keyword>
<dbReference type="PANTHER" id="PTHR12907:SF26">
    <property type="entry name" value="HIF PROLYL HYDROXYLASE, ISOFORM C"/>
    <property type="match status" value="1"/>
</dbReference>
<evidence type="ECO:0000313" key="9">
    <source>
        <dbReference type="Proteomes" id="UP000245137"/>
    </source>
</evidence>
<feature type="domain" description="Fe2OG dioxygenase" evidence="7">
    <location>
        <begin position="87"/>
        <end position="200"/>
    </location>
</feature>
<name>A0A2U1SML2_METSR</name>
<sequence>MDAPMTTAATPAHVVIDGFLGAARAGELMQFALEHESEFHQSRFYTAEREARVDTSVRDSSHLLELGPLRAAFAASVDVVLARLTSELNVCLPSETKKEIEMVRYGDGGFFKRHADAPPRPDGHDSVRALTLVYYFHALPKRFDGGELRLFSPDAGFADVAPVYDRLVAFPSTALHEVRPTRCASAFADGRFSINCWVRRPREGQSPSPSC</sequence>
<keyword evidence="3" id="KW-0847">Vitamin C</keyword>
<evidence type="ECO:0000256" key="4">
    <source>
        <dbReference type="ARBA" id="ARBA00022964"/>
    </source>
</evidence>
<dbReference type="GO" id="GO:0031418">
    <property type="term" value="F:L-ascorbic acid binding"/>
    <property type="evidence" value="ECO:0007669"/>
    <property type="project" value="UniProtKB-KW"/>
</dbReference>
<evidence type="ECO:0000259" key="7">
    <source>
        <dbReference type="PROSITE" id="PS51471"/>
    </source>
</evidence>
<evidence type="ECO:0000256" key="6">
    <source>
        <dbReference type="ARBA" id="ARBA00023004"/>
    </source>
</evidence>
<dbReference type="InterPro" id="IPR051559">
    <property type="entry name" value="HIF_prolyl_hydroxylases"/>
</dbReference>
<keyword evidence="5" id="KW-0560">Oxidoreductase</keyword>
<gene>
    <name evidence="8" type="ORF">C5689_15955</name>
</gene>
<dbReference type="Proteomes" id="UP000245137">
    <property type="component" value="Unassembled WGS sequence"/>
</dbReference>
<dbReference type="GO" id="GO:0071456">
    <property type="term" value="P:cellular response to hypoxia"/>
    <property type="evidence" value="ECO:0007669"/>
    <property type="project" value="TreeGrafter"/>
</dbReference>
<dbReference type="InterPro" id="IPR005123">
    <property type="entry name" value="Oxoglu/Fe-dep_dioxygenase_dom"/>
</dbReference>
<dbReference type="Gene3D" id="2.60.120.620">
    <property type="entry name" value="q2cbj1_9rhob like domain"/>
    <property type="match status" value="1"/>
</dbReference>
<proteinExistence type="predicted"/>
<keyword evidence="9" id="KW-1185">Reference proteome</keyword>
<evidence type="ECO:0000313" key="8">
    <source>
        <dbReference type="EMBL" id="PWB92851.1"/>
    </source>
</evidence>
<keyword evidence="4" id="KW-0223">Dioxygenase</keyword>
<comment type="caution">
    <text evidence="8">The sequence shown here is derived from an EMBL/GenBank/DDBJ whole genome shotgun (WGS) entry which is preliminary data.</text>
</comment>
<dbReference type="Pfam" id="PF13640">
    <property type="entry name" value="2OG-FeII_Oxy_3"/>
    <property type="match status" value="1"/>
</dbReference>
<keyword evidence="2" id="KW-0479">Metal-binding</keyword>